<reference evidence="4" key="1">
    <citation type="submission" date="2025-08" db="UniProtKB">
        <authorList>
            <consortium name="RefSeq"/>
        </authorList>
    </citation>
    <scope>IDENTIFICATION</scope>
    <source>
        <tissue evidence="4">Whole organism</tissue>
    </source>
</reference>
<evidence type="ECO:0000313" key="4">
    <source>
        <dbReference type="RefSeq" id="XP_052132229.1"/>
    </source>
</evidence>
<dbReference type="Gene3D" id="3.80.10.10">
    <property type="entry name" value="Ribonuclease Inhibitor"/>
    <property type="match status" value="1"/>
</dbReference>
<keyword evidence="1" id="KW-0732">Signal</keyword>
<dbReference type="PROSITE" id="PS50181">
    <property type="entry name" value="FBOX"/>
    <property type="match status" value="1"/>
</dbReference>
<feature type="chain" id="PRO_5039483032" evidence="1">
    <location>
        <begin position="17"/>
        <end position="396"/>
    </location>
</feature>
<accession>A0A9C6XAH7</accession>
<gene>
    <name evidence="4" type="primary">LOC113206719</name>
</gene>
<feature type="domain" description="F-box" evidence="2">
    <location>
        <begin position="1"/>
        <end position="47"/>
    </location>
</feature>
<evidence type="ECO:0000259" key="2">
    <source>
        <dbReference type="PROSITE" id="PS50181"/>
    </source>
</evidence>
<dbReference type="RefSeq" id="XP_052132229.1">
    <property type="nucleotide sequence ID" value="XM_052276269.1"/>
</dbReference>
<evidence type="ECO:0000256" key="1">
    <source>
        <dbReference type="SAM" id="SignalP"/>
    </source>
</evidence>
<dbReference type="Proteomes" id="UP000504606">
    <property type="component" value="Unplaced"/>
</dbReference>
<sequence>MTLLMLPSVPLLRVLAMLEPKDLIAAGRASPRLGALTRANTSLWKESEVWDQDVMTLLQVIPPVDTLKAEVEPLFSVSGEPLSVPLRPRDASGTPDPTFSYPRYSGSVLVGRRSELVLKESKSCYYSEFIAVSLIWELAPRLKHLEVSQLELGIFLQFLESAFCLETLRIRNLCTYSKNASVPWPQDVRVPRLHTVSLSGRCPDRDVTALRSLLLAHRGQLRHVDLSDLSSPLPLLDACPDNLHRLGVKVEDAESCVAVAKTLHRMQGQLKELKMNFRFADADLVQDSLASWGGPLERLEFENYYPETLRVVGAGGLSGLQHLVLVRPRGDDPGEVSAALSGLPRLRSLVLRAGLCMLPPEAFLDIPAANPDLELLVVVGITKYNCLCLYKGESLE</sequence>
<name>A0A9C6XAH7_FRAOC</name>
<feature type="signal peptide" evidence="1">
    <location>
        <begin position="1"/>
        <end position="16"/>
    </location>
</feature>
<dbReference type="SUPFAM" id="SSF52047">
    <property type="entry name" value="RNI-like"/>
    <property type="match status" value="1"/>
</dbReference>
<dbReference type="InterPro" id="IPR032675">
    <property type="entry name" value="LRR_dom_sf"/>
</dbReference>
<dbReference type="AlphaFoldDB" id="A0A9C6XAH7"/>
<evidence type="ECO:0000313" key="3">
    <source>
        <dbReference type="Proteomes" id="UP000504606"/>
    </source>
</evidence>
<dbReference type="InterPro" id="IPR001810">
    <property type="entry name" value="F-box_dom"/>
</dbReference>
<dbReference type="KEGG" id="foc:113206719"/>
<keyword evidence="3" id="KW-1185">Reference proteome</keyword>
<proteinExistence type="predicted"/>
<organism evidence="3 4">
    <name type="scientific">Frankliniella occidentalis</name>
    <name type="common">Western flower thrips</name>
    <name type="synonym">Euthrips occidentalis</name>
    <dbReference type="NCBI Taxonomy" id="133901"/>
    <lineage>
        <taxon>Eukaryota</taxon>
        <taxon>Metazoa</taxon>
        <taxon>Ecdysozoa</taxon>
        <taxon>Arthropoda</taxon>
        <taxon>Hexapoda</taxon>
        <taxon>Insecta</taxon>
        <taxon>Pterygota</taxon>
        <taxon>Neoptera</taxon>
        <taxon>Paraneoptera</taxon>
        <taxon>Thysanoptera</taxon>
        <taxon>Terebrantia</taxon>
        <taxon>Thripoidea</taxon>
        <taxon>Thripidae</taxon>
        <taxon>Frankliniella</taxon>
    </lineage>
</organism>
<dbReference type="GeneID" id="113206719"/>
<protein>
    <submittedName>
        <fullName evidence="4">Uncharacterized protein LOC113206719</fullName>
    </submittedName>
</protein>